<name>A0ABT9T520_9GAMM</name>
<dbReference type="RefSeq" id="WP_306851779.1">
    <property type="nucleotide sequence ID" value="NZ_JAUSSK010000005.1"/>
</dbReference>
<reference evidence="4 5" key="1">
    <citation type="submission" date="2023-07" db="EMBL/GenBank/DDBJ databases">
        <title>Sorghum-associated microbial communities from plants grown in Nebraska, USA.</title>
        <authorList>
            <person name="Schachtman D."/>
        </authorList>
    </citation>
    <scope>NUCLEOTIDE SEQUENCE [LARGE SCALE GENOMIC DNA]</scope>
    <source>
        <strain evidence="4 5">CC60</strain>
    </source>
</reference>
<dbReference type="Proteomes" id="UP001237737">
    <property type="component" value="Unassembled WGS sequence"/>
</dbReference>
<evidence type="ECO:0000313" key="5">
    <source>
        <dbReference type="Proteomes" id="UP001237737"/>
    </source>
</evidence>
<feature type="signal peptide" evidence="2">
    <location>
        <begin position="1"/>
        <end position="24"/>
    </location>
</feature>
<dbReference type="InterPro" id="IPR050708">
    <property type="entry name" value="T6SS_VgrG/RHS"/>
</dbReference>
<evidence type="ECO:0000256" key="1">
    <source>
        <dbReference type="ARBA" id="ARBA00022737"/>
    </source>
</evidence>
<sequence>MGISRSNYSSACCLIVALMVAAPAWSGKSVSYYYSDPQGTILAVTDSNGNVVSTTDYAPYGASVMGSVSDGPGYTGHVADTDSGLIYAQARYYDPFIGRFISVDPSQPAPGEPFLFNRFNYANNSPLVHIDPDGRNAIITYKQDGSISIAVPVQFSGPASASSQVVSNIKSSVAAKWSGLYSVGGAITLVKVAIVDVDATTPKKAVNNITLVNGPTSDLNSSGASFVSQGNSGEWNVTSSGWSQGEAEHETGHLMMENDHYSETKDASGNRVTVADPGYKSNLMGALGNNVITGSQNMDAILKSRQNITIKESPTNP</sequence>
<dbReference type="PANTHER" id="PTHR32305">
    <property type="match status" value="1"/>
</dbReference>
<dbReference type="InterPro" id="IPR022385">
    <property type="entry name" value="Rhs_assc_core"/>
</dbReference>
<gene>
    <name evidence="4" type="ORF">J2T07_003577</name>
</gene>
<comment type="caution">
    <text evidence="4">The sequence shown here is derived from an EMBL/GenBank/DDBJ whole genome shotgun (WGS) entry which is preliminary data.</text>
</comment>
<keyword evidence="1" id="KW-0677">Repeat</keyword>
<dbReference type="Gene3D" id="2.180.10.10">
    <property type="entry name" value="RHS repeat-associated core"/>
    <property type="match status" value="1"/>
</dbReference>
<keyword evidence="2" id="KW-0732">Signal</keyword>
<feature type="chain" id="PRO_5047218079" evidence="2">
    <location>
        <begin position="25"/>
        <end position="317"/>
    </location>
</feature>
<dbReference type="NCBIfam" id="TIGR03696">
    <property type="entry name" value="Rhs_assc_core"/>
    <property type="match status" value="1"/>
</dbReference>
<evidence type="ECO:0000313" key="4">
    <source>
        <dbReference type="EMBL" id="MDQ0011367.1"/>
    </source>
</evidence>
<evidence type="ECO:0000256" key="2">
    <source>
        <dbReference type="SAM" id="SignalP"/>
    </source>
</evidence>
<organism evidence="4 5">
    <name type="scientific">Luteibacter jiangsuensis</name>
    <dbReference type="NCBI Taxonomy" id="637577"/>
    <lineage>
        <taxon>Bacteria</taxon>
        <taxon>Pseudomonadati</taxon>
        <taxon>Pseudomonadota</taxon>
        <taxon>Gammaproteobacteria</taxon>
        <taxon>Lysobacterales</taxon>
        <taxon>Rhodanobacteraceae</taxon>
        <taxon>Luteibacter</taxon>
    </lineage>
</organism>
<dbReference type="EMBL" id="JAUSSK010000005">
    <property type="protein sequence ID" value="MDQ0011367.1"/>
    <property type="molecule type" value="Genomic_DNA"/>
</dbReference>
<protein>
    <submittedName>
        <fullName evidence="4">RHS repeat-associated protein</fullName>
    </submittedName>
</protein>
<dbReference type="PANTHER" id="PTHR32305:SF15">
    <property type="entry name" value="PROTEIN RHSA-RELATED"/>
    <property type="match status" value="1"/>
</dbReference>
<evidence type="ECO:0000259" key="3">
    <source>
        <dbReference type="Pfam" id="PF25023"/>
    </source>
</evidence>
<dbReference type="Pfam" id="PF25023">
    <property type="entry name" value="TEN_YD-shell"/>
    <property type="match status" value="1"/>
</dbReference>
<dbReference type="InterPro" id="IPR056823">
    <property type="entry name" value="TEN-like_YD-shell"/>
</dbReference>
<proteinExistence type="predicted"/>
<keyword evidence="5" id="KW-1185">Reference proteome</keyword>
<feature type="domain" description="Teneurin-like YD-shell" evidence="3">
    <location>
        <begin position="32"/>
        <end position="126"/>
    </location>
</feature>
<accession>A0ABT9T520</accession>